<sequence>MQILKTYARLFVADLDSALPLYTRLVGTPPDLRFAFEAAELAAIGDFLLIGGPPAAVDKYRTTAGPVIVDDLAATITELSEAGATLHAEPVAVPTGTVAYLRHPDGADVEYVQWTEEVRTRVLGPA</sequence>
<dbReference type="RefSeq" id="WP_319943244.1">
    <property type="nucleotide sequence ID" value="NZ_WEGI01000008.1"/>
</dbReference>
<dbReference type="Gene3D" id="3.10.180.10">
    <property type="entry name" value="2,3-Dihydroxybiphenyl 1,2-Dioxygenase, domain 1"/>
    <property type="match status" value="1"/>
</dbReference>
<name>A0A7K0DRL4_9NOCA</name>
<evidence type="ECO:0000313" key="3">
    <source>
        <dbReference type="Proteomes" id="UP000431401"/>
    </source>
</evidence>
<dbReference type="SUPFAM" id="SSF54593">
    <property type="entry name" value="Glyoxalase/Bleomycin resistance protein/Dihydroxybiphenyl dioxygenase"/>
    <property type="match status" value="1"/>
</dbReference>
<dbReference type="PROSITE" id="PS51819">
    <property type="entry name" value="VOC"/>
    <property type="match status" value="1"/>
</dbReference>
<organism evidence="2 3">
    <name type="scientific">Nocardia aurantia</name>
    <dbReference type="NCBI Taxonomy" id="2585199"/>
    <lineage>
        <taxon>Bacteria</taxon>
        <taxon>Bacillati</taxon>
        <taxon>Actinomycetota</taxon>
        <taxon>Actinomycetes</taxon>
        <taxon>Mycobacteriales</taxon>
        <taxon>Nocardiaceae</taxon>
        <taxon>Nocardia</taxon>
    </lineage>
</organism>
<evidence type="ECO:0000259" key="1">
    <source>
        <dbReference type="PROSITE" id="PS51819"/>
    </source>
</evidence>
<dbReference type="InterPro" id="IPR037523">
    <property type="entry name" value="VOC_core"/>
</dbReference>
<keyword evidence="3" id="KW-1185">Reference proteome</keyword>
<proteinExistence type="predicted"/>
<dbReference type="EMBL" id="WEGI01000008">
    <property type="protein sequence ID" value="MQY28403.1"/>
    <property type="molecule type" value="Genomic_DNA"/>
</dbReference>
<dbReference type="InterPro" id="IPR029068">
    <property type="entry name" value="Glyas_Bleomycin-R_OHBP_Dase"/>
</dbReference>
<comment type="caution">
    <text evidence="2">The sequence shown here is derived from an EMBL/GenBank/DDBJ whole genome shotgun (WGS) entry which is preliminary data.</text>
</comment>
<accession>A0A7K0DRL4</accession>
<feature type="domain" description="VOC" evidence="1">
    <location>
        <begin position="3"/>
        <end position="114"/>
    </location>
</feature>
<dbReference type="Proteomes" id="UP000431401">
    <property type="component" value="Unassembled WGS sequence"/>
</dbReference>
<evidence type="ECO:0000313" key="2">
    <source>
        <dbReference type="EMBL" id="MQY28403.1"/>
    </source>
</evidence>
<gene>
    <name evidence="2" type="ORF">NRB56_39870</name>
</gene>
<reference evidence="2 3" key="1">
    <citation type="submission" date="2019-10" db="EMBL/GenBank/DDBJ databases">
        <title>Nocardia macrotermitis sp. nov. and Nocardia aurantia sp. nov., isolated from the gut of fungus growing-termite Macrotermes natalensis.</title>
        <authorList>
            <person name="Benndorf R."/>
            <person name="Schwitalla J."/>
            <person name="Martin K."/>
            <person name="De Beer W."/>
            <person name="Kaster A.-K."/>
            <person name="Vollmers J."/>
            <person name="Poulsen M."/>
            <person name="Beemelmanns C."/>
        </authorList>
    </citation>
    <scope>NUCLEOTIDE SEQUENCE [LARGE SCALE GENOMIC DNA]</scope>
    <source>
        <strain evidence="2 3">RB56</strain>
    </source>
</reference>
<dbReference type="AlphaFoldDB" id="A0A7K0DRL4"/>
<protein>
    <recommendedName>
        <fullName evidence="1">VOC domain-containing protein</fullName>
    </recommendedName>
</protein>